<dbReference type="EMBL" id="PDOF01000002">
    <property type="protein sequence ID" value="PYZ96612.1"/>
    <property type="molecule type" value="Genomic_DNA"/>
</dbReference>
<dbReference type="Proteomes" id="UP000248066">
    <property type="component" value="Unassembled WGS sequence"/>
</dbReference>
<dbReference type="AlphaFoldDB" id="A0A2W0HI14"/>
<protein>
    <recommendedName>
        <fullName evidence="3">CRISPR-associated protein Csh1</fullName>
    </recommendedName>
</protein>
<keyword evidence="2" id="KW-1185">Reference proteome</keyword>
<evidence type="ECO:0000313" key="2">
    <source>
        <dbReference type="Proteomes" id="UP000248066"/>
    </source>
</evidence>
<gene>
    <name evidence="1" type="ORF">CR205_12965</name>
</gene>
<evidence type="ECO:0000313" key="1">
    <source>
        <dbReference type="EMBL" id="PYZ96612.1"/>
    </source>
</evidence>
<proteinExistence type="predicted"/>
<evidence type="ECO:0008006" key="3">
    <source>
        <dbReference type="Google" id="ProtNLM"/>
    </source>
</evidence>
<reference evidence="1 2" key="1">
    <citation type="submission" date="2017-10" db="EMBL/GenBank/DDBJ databases">
        <title>Bacillus sp. nov., a halophilic bacterium isolated from a Yangshapao Lake.</title>
        <authorList>
            <person name="Wang H."/>
        </authorList>
    </citation>
    <scope>NUCLEOTIDE SEQUENCE [LARGE SCALE GENOMIC DNA]</scope>
    <source>
        <strain evidence="1 2">YSP-3</strain>
    </source>
</reference>
<dbReference type="RefSeq" id="WP_110520485.1">
    <property type="nucleotide sequence ID" value="NZ_PDOF01000002.1"/>
</dbReference>
<name>A0A2W0HI14_9BACI</name>
<sequence length="624" mass="73940">MLDLVSAFRLNDKVSNGSIHQYSWRNGFYVKLNPYQTVQEQRSEINRQLFFVDKNKVDESDVVEKNELIEWVYGKDIQSRVIKDDGNKALDTPKKKFYSTHVLSLSMKKETYEQEGVREHLSNKVWEVYKTPEKIEQEFFKNDGVLSFVKKANERKMEYYERFAYLKEYLHSEYRRNTLQVAVDFWNREWDDLLEVVADYGVDKTYVSFYLDFDDHGTFKDKDIYEWEREWYNVQKLFPSNEFNRVVEGKVMGIPLLDYTLNSKKPFFKEQTRMGGISQYLTFDEVDFQLRLMQYLDVAGNNSLKISYEGEAKNTRDSIDEITPGITYVYKRGQDKSIEYYDNNGRIKWEDIDVINVKNVLAVSWFKSKTIKNRKSLELELRQNIFGLSPNYNLHWLETDSKEISRPFKGESLLEQFYRQGSQVIYDYIYKGDKRNVGKYLRSITVPLLERKISKFHASKQMKDKLNAVEFYHFVLAVRKSVDIEGGCSEVEKILEKDFASREDSSEFKLESEEEFYYYAGQLAYYLVSLSKSKNKDYSMLENVIRASNASQVKTALRTLFETYQHRISIHHQKFKGIFSRVLAYGIDDKKRMTENYKEALIVGTMVNNIFWHGTKKEGETDSE</sequence>
<accession>A0A2W0HI14</accession>
<dbReference type="OrthoDB" id="1397020at2"/>
<comment type="caution">
    <text evidence="1">The sequence shown here is derived from an EMBL/GenBank/DDBJ whole genome shotgun (WGS) entry which is preliminary data.</text>
</comment>
<organism evidence="1 2">
    <name type="scientific">Alteribacter lacisalsi</name>
    <dbReference type="NCBI Taxonomy" id="2045244"/>
    <lineage>
        <taxon>Bacteria</taxon>
        <taxon>Bacillati</taxon>
        <taxon>Bacillota</taxon>
        <taxon>Bacilli</taxon>
        <taxon>Bacillales</taxon>
        <taxon>Bacillaceae</taxon>
        <taxon>Alteribacter</taxon>
    </lineage>
</organism>